<dbReference type="EMBL" id="FJNE01000001">
    <property type="protein sequence ID" value="CZQ82040.1"/>
    <property type="molecule type" value="Genomic_DNA"/>
</dbReference>
<dbReference type="OrthoDB" id="2165349at2"/>
<name>A0A143Y7N9_9LACT</name>
<dbReference type="RefSeq" id="WP_087030293.1">
    <property type="nucleotide sequence ID" value="NZ_FJNE01000001.1"/>
</dbReference>
<protein>
    <submittedName>
        <fullName evidence="1">Uncharacterized protein</fullName>
    </submittedName>
</protein>
<accession>A0A143Y7N9</accession>
<sequence length="166" mass="19471">MSHIKLNLMPANSESKCWVAEITGEDEVYKLKRDFIPADPPGMWVLYDGWYQLNGSMPGVTEFVKEYIRIIDGKVFRHLTFRDMLANLDVIKAGEGPRVERMRKEITAILDEIKEAAYCEQVVEGIEKQKEDLDMADEPDQIKSALYMLRKRKQQYINEYRKMFNL</sequence>
<proteinExistence type="predicted"/>
<dbReference type="AlphaFoldDB" id="A0A143Y7N9"/>
<dbReference type="Proteomes" id="UP000242754">
    <property type="component" value="Unassembled WGS sequence"/>
</dbReference>
<reference evidence="1 2" key="1">
    <citation type="submission" date="2016-02" db="EMBL/GenBank/DDBJ databases">
        <authorList>
            <person name="Wen L."/>
            <person name="He K."/>
            <person name="Yang H."/>
        </authorList>
    </citation>
    <scope>NUCLEOTIDE SEQUENCE [LARGE SCALE GENOMIC DNA]</scope>
    <source>
        <strain evidence="1">Trichococcus palustris</strain>
    </source>
</reference>
<dbReference type="STRING" id="140314.SAMN04488076_10218"/>
<keyword evidence="2" id="KW-1185">Reference proteome</keyword>
<evidence type="ECO:0000313" key="2">
    <source>
        <dbReference type="Proteomes" id="UP000242754"/>
    </source>
</evidence>
<gene>
    <name evidence="1" type="ORF">Tpal_273</name>
</gene>
<evidence type="ECO:0000313" key="1">
    <source>
        <dbReference type="EMBL" id="CZQ82040.1"/>
    </source>
</evidence>
<organism evidence="1 2">
    <name type="scientific">Trichococcus palustris</name>
    <dbReference type="NCBI Taxonomy" id="140314"/>
    <lineage>
        <taxon>Bacteria</taxon>
        <taxon>Bacillati</taxon>
        <taxon>Bacillota</taxon>
        <taxon>Bacilli</taxon>
        <taxon>Lactobacillales</taxon>
        <taxon>Carnobacteriaceae</taxon>
        <taxon>Trichococcus</taxon>
    </lineage>
</organism>